<dbReference type="EMBL" id="GBRH01217769">
    <property type="protein sequence ID" value="JAD80126.1"/>
    <property type="molecule type" value="Transcribed_RNA"/>
</dbReference>
<feature type="region of interest" description="Disordered" evidence="1">
    <location>
        <begin position="1"/>
        <end position="38"/>
    </location>
</feature>
<reference evidence="2" key="2">
    <citation type="journal article" date="2015" name="Data Brief">
        <title>Shoot transcriptome of the giant reed, Arundo donax.</title>
        <authorList>
            <person name="Barrero R.A."/>
            <person name="Guerrero F.D."/>
            <person name="Moolhuijzen P."/>
            <person name="Goolsby J.A."/>
            <person name="Tidwell J."/>
            <person name="Bellgard S.E."/>
            <person name="Bellgard M.I."/>
        </authorList>
    </citation>
    <scope>NUCLEOTIDE SEQUENCE</scope>
    <source>
        <tissue evidence="2">Shoot tissue taken approximately 20 cm above the soil surface</tissue>
    </source>
</reference>
<evidence type="ECO:0000313" key="2">
    <source>
        <dbReference type="EMBL" id="JAD80126.1"/>
    </source>
</evidence>
<protein>
    <submittedName>
        <fullName evidence="2">Uncharacterized protein</fullName>
    </submittedName>
</protein>
<accession>A0A0A9CX41</accession>
<reference evidence="2" key="1">
    <citation type="submission" date="2014-09" db="EMBL/GenBank/DDBJ databases">
        <authorList>
            <person name="Magalhaes I.L.F."/>
            <person name="Oliveira U."/>
            <person name="Santos F.R."/>
            <person name="Vidigal T.H.D.A."/>
            <person name="Brescovit A.D."/>
            <person name="Santos A.J."/>
        </authorList>
    </citation>
    <scope>NUCLEOTIDE SEQUENCE</scope>
    <source>
        <tissue evidence="2">Shoot tissue taken approximately 20 cm above the soil surface</tissue>
    </source>
</reference>
<feature type="compositionally biased region" description="Basic and acidic residues" evidence="1">
    <location>
        <begin position="17"/>
        <end position="37"/>
    </location>
</feature>
<name>A0A0A9CX41_ARUDO</name>
<organism evidence="2">
    <name type="scientific">Arundo donax</name>
    <name type="common">Giant reed</name>
    <name type="synonym">Donax arundinaceus</name>
    <dbReference type="NCBI Taxonomy" id="35708"/>
    <lineage>
        <taxon>Eukaryota</taxon>
        <taxon>Viridiplantae</taxon>
        <taxon>Streptophyta</taxon>
        <taxon>Embryophyta</taxon>
        <taxon>Tracheophyta</taxon>
        <taxon>Spermatophyta</taxon>
        <taxon>Magnoliopsida</taxon>
        <taxon>Liliopsida</taxon>
        <taxon>Poales</taxon>
        <taxon>Poaceae</taxon>
        <taxon>PACMAD clade</taxon>
        <taxon>Arundinoideae</taxon>
        <taxon>Arundineae</taxon>
        <taxon>Arundo</taxon>
    </lineage>
</organism>
<sequence>MSLLWPSPRHLNPRITQARDAKTQRQSRRAEPVHEGAEGLFARDSQGTLRILTEKKSPKIQIMRRML</sequence>
<proteinExistence type="predicted"/>
<evidence type="ECO:0000256" key="1">
    <source>
        <dbReference type="SAM" id="MobiDB-lite"/>
    </source>
</evidence>
<dbReference type="AlphaFoldDB" id="A0A0A9CX41"/>